<dbReference type="Gene3D" id="3.40.720.10">
    <property type="entry name" value="Alkaline Phosphatase, subunit A"/>
    <property type="match status" value="1"/>
</dbReference>
<dbReference type="InterPro" id="IPR017850">
    <property type="entry name" value="Alkaline_phosphatase_core_sf"/>
</dbReference>
<dbReference type="Proteomes" id="UP001594351">
    <property type="component" value="Unassembled WGS sequence"/>
</dbReference>
<dbReference type="PANTHER" id="PTHR43751:SF3">
    <property type="entry name" value="SULFATASE N-TERMINAL DOMAIN-CONTAINING PROTEIN"/>
    <property type="match status" value="1"/>
</dbReference>
<dbReference type="Pfam" id="PF00884">
    <property type="entry name" value="Sulfatase"/>
    <property type="match status" value="1"/>
</dbReference>
<protein>
    <submittedName>
        <fullName evidence="2">Sulfatase-like hydrolase/transferase</fullName>
    </submittedName>
</protein>
<dbReference type="PANTHER" id="PTHR43751">
    <property type="entry name" value="SULFATASE"/>
    <property type="match status" value="1"/>
</dbReference>
<feature type="domain" description="Sulfatase N-terminal" evidence="1">
    <location>
        <begin position="37"/>
        <end position="151"/>
    </location>
</feature>
<feature type="non-terminal residue" evidence="2">
    <location>
        <position position="185"/>
    </location>
</feature>
<comment type="caution">
    <text evidence="2">The sequence shown here is derived from an EMBL/GenBank/DDBJ whole genome shotgun (WGS) entry which is preliminary data.</text>
</comment>
<proteinExistence type="predicted"/>
<evidence type="ECO:0000313" key="2">
    <source>
        <dbReference type="EMBL" id="MFC1853683.1"/>
    </source>
</evidence>
<dbReference type="EMBL" id="JBHPBY010000572">
    <property type="protein sequence ID" value="MFC1853683.1"/>
    <property type="molecule type" value="Genomic_DNA"/>
</dbReference>
<name>A0ABV6Z5F5_UNCC1</name>
<dbReference type="InterPro" id="IPR000917">
    <property type="entry name" value="Sulfatase_N"/>
</dbReference>
<accession>A0ABV6Z5F5</accession>
<gene>
    <name evidence="2" type="ORF">ACFL27_26160</name>
</gene>
<organism evidence="2 3">
    <name type="scientific">candidate division CSSED10-310 bacterium</name>
    <dbReference type="NCBI Taxonomy" id="2855610"/>
    <lineage>
        <taxon>Bacteria</taxon>
        <taxon>Bacteria division CSSED10-310</taxon>
    </lineage>
</organism>
<keyword evidence="3" id="KW-1185">Reference proteome</keyword>
<reference evidence="2 3" key="1">
    <citation type="submission" date="2024-09" db="EMBL/GenBank/DDBJ databases">
        <title>Laminarin stimulates single cell rates of sulfate reduction while oxygen inhibits transcriptomic activity in coastal marine sediment.</title>
        <authorList>
            <person name="Lindsay M."/>
            <person name="Orcutt B."/>
            <person name="Emerson D."/>
            <person name="Stepanauskas R."/>
            <person name="D'Angelo T."/>
        </authorList>
    </citation>
    <scope>NUCLEOTIDE SEQUENCE [LARGE SCALE GENOMIC DNA]</scope>
    <source>
        <strain evidence="2">SAG AM-311-K15</strain>
    </source>
</reference>
<sequence length="185" mass="20859">MKQNNMKPIVVLLFLVLLCVSINLKCSFLTPRLVPLNILFITIDALRADHLGSYGYPRHTSPFLDYFSKQSHFFIDASVQVPKTSPSIASIMTSQYANINCVVANPHYLSNIESTLAEFIQKNGITTVAYTTNGNLREQTGMAQGFDEFSFLAGARNGKILTETATERLRQGFTHNFFLWLHYLD</sequence>
<dbReference type="SUPFAM" id="SSF53649">
    <property type="entry name" value="Alkaline phosphatase-like"/>
    <property type="match status" value="1"/>
</dbReference>
<dbReference type="InterPro" id="IPR052701">
    <property type="entry name" value="GAG_Ulvan_Degrading_Sulfatases"/>
</dbReference>
<evidence type="ECO:0000313" key="3">
    <source>
        <dbReference type="Proteomes" id="UP001594351"/>
    </source>
</evidence>
<evidence type="ECO:0000259" key="1">
    <source>
        <dbReference type="Pfam" id="PF00884"/>
    </source>
</evidence>